<feature type="transmembrane region" description="Helical" evidence="1">
    <location>
        <begin position="6"/>
        <end position="37"/>
    </location>
</feature>
<dbReference type="EMBL" id="JF974296">
    <property type="protein sequence ID" value="AGH57582.1"/>
    <property type="molecule type" value="Genomic_DNA"/>
</dbReference>
<protein>
    <submittedName>
        <fullName evidence="2">Uncharacterized protein</fullName>
    </submittedName>
</protein>
<evidence type="ECO:0000313" key="3">
    <source>
        <dbReference type="Proteomes" id="UP000204048"/>
    </source>
</evidence>
<keyword evidence="1" id="KW-0812">Transmembrane</keyword>
<evidence type="ECO:0000313" key="2">
    <source>
        <dbReference type="EMBL" id="AGH57582.1"/>
    </source>
</evidence>
<dbReference type="Proteomes" id="UP000204048">
    <property type="component" value="Segment"/>
</dbReference>
<accession>M4SMI7</accession>
<dbReference type="KEGG" id="vg:15010795"/>
<sequence length="50" mass="5471">MQGTLIAWLLGSLILVPLILAGGGYWITLGYVLGAIMTMLQIHLMEKLDK</sequence>
<keyword evidence="1" id="KW-0472">Membrane</keyword>
<dbReference type="RefSeq" id="YP_007674260.1">
    <property type="nucleotide sequence ID" value="NC_020849.1"/>
</dbReference>
<proteinExistence type="predicted"/>
<gene>
    <name evidence="2" type="ORF">PYDG_00051</name>
</gene>
<evidence type="ECO:0000256" key="1">
    <source>
        <dbReference type="SAM" id="Phobius"/>
    </source>
</evidence>
<keyword evidence="3" id="KW-1185">Reference proteome</keyword>
<reference evidence="2 3" key="1">
    <citation type="submission" date="2010-11" db="EMBL/GenBank/DDBJ databases">
        <title>The Genome Sequence of Pseudoalteromonas phage pYD6-A.</title>
        <authorList>
            <consortium name="The Broad Institute Genome Sequencing Platform"/>
            <person name="Henn M.R."/>
            <person name="Wolf A."/>
            <person name="Jost G."/>
            <person name="Levin J."/>
            <person name="Malboeuf C."/>
            <person name="Casali M."/>
            <person name="Russ C."/>
            <person name="Lennon N."/>
            <person name="Chapman S.B."/>
            <person name="Erlich R."/>
            <person name="Young S.K."/>
            <person name="Yandava C."/>
            <person name="Zeng Q."/>
            <person name="Alvarado L."/>
            <person name="Anderson S."/>
            <person name="Berlin A."/>
            <person name="Chen Z."/>
            <person name="Freedman E."/>
            <person name="Gellesch M."/>
            <person name="Goldberg J."/>
            <person name="Green L."/>
            <person name="Griggs A."/>
            <person name="Gujja S."/>
            <person name="Heilman E.R."/>
            <person name="Heiman D."/>
            <person name="Hollinger A."/>
            <person name="Howarth C."/>
            <person name="Larson L."/>
            <person name="Mehta T."/>
            <person name="Pearson M."/>
            <person name="Roberts A."/>
            <person name="Ryan E."/>
            <person name="Saif S."/>
            <person name="Shea T."/>
            <person name="Shenoy N."/>
            <person name="Sisk P."/>
            <person name="Stolte C."/>
            <person name="Sykes S."/>
            <person name="White J."/>
            <person name="Haas B."/>
            <person name="Nusbaum C."/>
            <person name="Birren B."/>
        </authorList>
    </citation>
    <scope>NUCLEOTIDE SEQUENCE [LARGE SCALE GENOMIC DNA]</scope>
    <source>
        <strain evidence="3">pYD6-A</strain>
    </source>
</reference>
<keyword evidence="1" id="KW-1133">Transmembrane helix</keyword>
<organism evidence="2 3">
    <name type="scientific">Pseudoalteromonas phage pYD6-A</name>
    <dbReference type="NCBI Taxonomy" id="754052"/>
    <lineage>
        <taxon>Viruses</taxon>
        <taxon>Duplodnaviria</taxon>
        <taxon>Heunggongvirae</taxon>
        <taxon>Uroviricota</taxon>
        <taxon>Caudoviricetes</taxon>
        <taxon>Schitoviridae</taxon>
        <taxon>Fuhrmanvirinae</taxon>
        <taxon>Matsuvirus</taxon>
        <taxon>Matsuvirus pYD6A</taxon>
    </lineage>
</organism>
<dbReference type="GeneID" id="15010795"/>
<name>M4SMI7_9CAUD</name>